<keyword evidence="5" id="KW-1185">Reference proteome</keyword>
<sequence>MPRMTKTLLALALLPALASAEIYRWVDSEGRVHFGERPQGTGAQAVDVKPQVVENDAATRESQERMRQILKAREGERADQRQRQAETAAQNAQQQERCSELRGELENIARGGNFYRYDESGQRQYYSQEEIAAAKQRMQDNYQRYCQ</sequence>
<evidence type="ECO:0000313" key="5">
    <source>
        <dbReference type="Proteomes" id="UP000185766"/>
    </source>
</evidence>
<feature type="chain" id="PRO_5010209338" description="DUF4124 domain-containing protein" evidence="2">
    <location>
        <begin position="21"/>
        <end position="147"/>
    </location>
</feature>
<organism evidence="4 5">
    <name type="scientific">Atopomonas hussainii</name>
    <dbReference type="NCBI Taxonomy" id="1429083"/>
    <lineage>
        <taxon>Bacteria</taxon>
        <taxon>Pseudomonadati</taxon>
        <taxon>Pseudomonadota</taxon>
        <taxon>Gammaproteobacteria</taxon>
        <taxon>Pseudomonadales</taxon>
        <taxon>Pseudomonadaceae</taxon>
        <taxon>Atopomonas</taxon>
    </lineage>
</organism>
<feature type="signal peptide" evidence="2">
    <location>
        <begin position="1"/>
        <end position="20"/>
    </location>
</feature>
<dbReference type="AlphaFoldDB" id="A0A1H7T7P8"/>
<feature type="region of interest" description="Disordered" evidence="1">
    <location>
        <begin position="73"/>
        <end position="99"/>
    </location>
</feature>
<dbReference type="InterPro" id="IPR025392">
    <property type="entry name" value="DUF4124"/>
</dbReference>
<keyword evidence="2" id="KW-0732">Signal</keyword>
<dbReference type="Proteomes" id="UP000185766">
    <property type="component" value="Unassembled WGS sequence"/>
</dbReference>
<accession>A0A1H7T7P8</accession>
<dbReference type="EMBL" id="FOAS01000024">
    <property type="protein sequence ID" value="SEL80545.1"/>
    <property type="molecule type" value="Genomic_DNA"/>
</dbReference>
<gene>
    <name evidence="4" type="ORF">SAMN05216214_12418</name>
</gene>
<feature type="domain" description="DUF4124" evidence="3">
    <location>
        <begin position="9"/>
        <end position="58"/>
    </location>
</feature>
<feature type="compositionally biased region" description="Basic and acidic residues" evidence="1">
    <location>
        <begin position="73"/>
        <end position="84"/>
    </location>
</feature>
<evidence type="ECO:0000313" key="4">
    <source>
        <dbReference type="EMBL" id="SEL80545.1"/>
    </source>
</evidence>
<dbReference type="Pfam" id="PF13511">
    <property type="entry name" value="DUF4124"/>
    <property type="match status" value="1"/>
</dbReference>
<feature type="compositionally biased region" description="Low complexity" evidence="1">
    <location>
        <begin position="85"/>
        <end position="96"/>
    </location>
</feature>
<dbReference type="STRING" id="1429083.GCA_001885685_02467"/>
<dbReference type="RefSeq" id="WP_235821671.1">
    <property type="nucleotide sequence ID" value="NZ_FOAS01000024.1"/>
</dbReference>
<name>A0A1H7T7P8_9GAMM</name>
<evidence type="ECO:0000256" key="2">
    <source>
        <dbReference type="SAM" id="SignalP"/>
    </source>
</evidence>
<evidence type="ECO:0000259" key="3">
    <source>
        <dbReference type="Pfam" id="PF13511"/>
    </source>
</evidence>
<evidence type="ECO:0000256" key="1">
    <source>
        <dbReference type="SAM" id="MobiDB-lite"/>
    </source>
</evidence>
<protein>
    <recommendedName>
        <fullName evidence="3">DUF4124 domain-containing protein</fullName>
    </recommendedName>
</protein>
<proteinExistence type="predicted"/>
<reference evidence="4 5" key="1">
    <citation type="submission" date="2016-10" db="EMBL/GenBank/DDBJ databases">
        <authorList>
            <person name="de Groot N.N."/>
        </authorList>
    </citation>
    <scope>NUCLEOTIDE SEQUENCE [LARGE SCALE GENOMIC DNA]</scope>
    <source>
        <strain evidence="4 5">JCM 19513</strain>
    </source>
</reference>